<feature type="chain" id="PRO_5035703440" evidence="1">
    <location>
        <begin position="25"/>
        <end position="187"/>
    </location>
</feature>
<dbReference type="EMBL" id="HBUF01431161">
    <property type="protein sequence ID" value="CAG6741961.1"/>
    <property type="molecule type" value="Transcribed_RNA"/>
</dbReference>
<reference evidence="2" key="1">
    <citation type="submission" date="2021-05" db="EMBL/GenBank/DDBJ databases">
        <authorList>
            <person name="Alioto T."/>
            <person name="Alioto T."/>
            <person name="Gomez Garrido J."/>
        </authorList>
    </citation>
    <scope>NUCLEOTIDE SEQUENCE</scope>
</reference>
<proteinExistence type="predicted"/>
<dbReference type="EMBL" id="HBUF01119596">
    <property type="protein sequence ID" value="CAG6641880.1"/>
    <property type="molecule type" value="Transcribed_RNA"/>
</dbReference>
<feature type="signal peptide" evidence="1">
    <location>
        <begin position="1"/>
        <end position="24"/>
    </location>
</feature>
<accession>A0A8D8R2Q2</accession>
<dbReference type="AlphaFoldDB" id="A0A8D8R2Q2"/>
<evidence type="ECO:0000256" key="1">
    <source>
        <dbReference type="SAM" id="SignalP"/>
    </source>
</evidence>
<protein>
    <submittedName>
        <fullName evidence="2">Uncharacterized protein</fullName>
    </submittedName>
</protein>
<keyword evidence="1" id="KW-0732">Signal</keyword>
<name>A0A8D8R2Q2_9HEMI</name>
<sequence length="187" mass="22833">MYNHQFTSIAFLFLSLFLVRSVYTLKSSNSLNSLKEQPAHENYEKSPEEAMKMQEIVSEPAQETNLNTNGMNGIEATPEPEKVTKRYYPAWTKRRKYMRSRKMKAYWRRQKEAGQTQRLVESRKRMLEFHRKMREEGKTEMFKEHSAFMKQYWKKEKESKKHVRLDKQRELMIRYHQMRKQQRQQAV</sequence>
<organism evidence="2">
    <name type="scientific">Cacopsylla melanoneura</name>
    <dbReference type="NCBI Taxonomy" id="428564"/>
    <lineage>
        <taxon>Eukaryota</taxon>
        <taxon>Metazoa</taxon>
        <taxon>Ecdysozoa</taxon>
        <taxon>Arthropoda</taxon>
        <taxon>Hexapoda</taxon>
        <taxon>Insecta</taxon>
        <taxon>Pterygota</taxon>
        <taxon>Neoptera</taxon>
        <taxon>Paraneoptera</taxon>
        <taxon>Hemiptera</taxon>
        <taxon>Sternorrhyncha</taxon>
        <taxon>Psylloidea</taxon>
        <taxon>Psyllidae</taxon>
        <taxon>Psyllinae</taxon>
        <taxon>Cacopsylla</taxon>
    </lineage>
</organism>
<evidence type="ECO:0000313" key="2">
    <source>
        <dbReference type="EMBL" id="CAG6641880.1"/>
    </source>
</evidence>